<dbReference type="PANTHER" id="PTHR47235:SF1">
    <property type="entry name" value="BLR6548 PROTEIN"/>
    <property type="match status" value="1"/>
</dbReference>
<reference evidence="5" key="1">
    <citation type="journal article" date="2018" name="Science">
        <title>A primordial and reversible TCA cycle in a facultatively chemolithoautotrophic thermophile.</title>
        <authorList>
            <person name="Nunoura T."/>
            <person name="Chikaraishi Y."/>
            <person name="Izaki R."/>
            <person name="Suwa T."/>
            <person name="Sato T."/>
            <person name="Harada T."/>
            <person name="Mori K."/>
            <person name="Kato Y."/>
            <person name="Miyazaki M."/>
            <person name="Shimamura S."/>
            <person name="Yanagawa K."/>
            <person name="Shuto A."/>
            <person name="Ohkouchi N."/>
            <person name="Fujita N."/>
            <person name="Takaki Y."/>
            <person name="Atomi H."/>
            <person name="Takai K."/>
        </authorList>
    </citation>
    <scope>NUCLEOTIDE SEQUENCE [LARGE SCALE GENOMIC DNA]</scope>
    <source>
        <strain evidence="5">DSM 17441 / JCM 13301 / NBRC 103674 / ABI70S6</strain>
    </source>
</reference>
<keyword evidence="5" id="KW-1185">Reference proteome</keyword>
<sequence>MRRLAILCLVLLATFSLSLARIIKIGSSMGLTGPYADIVQQLNNGINMAFKDANTKRLLGKDRLVFVVYDDGYNAANTVVNLEKLYRKDKVDFLFAVFGTPSSIAAAERLEYYNWLLFFPVTGFSELYYGELAKNVFTLLPSYEHEGEQLTELAAKNGVKSIGVVYFSNLYGFDVLQAAEFTAKKHKMKVFKYSFMPTKATADIASQILKDRPEALLMAIPKNVAKGLITAFVRANYYPQIYGEFYTRINMVMDELPVVYASKFPKVYTSMFLPRLNDNYPLINEYKKLAATYGGSVTPMEFEGYVLASTLVKILKRVADWKNMEELKKQVETITNLDIGLPEKISYSPNDHVGLTKIFLYEWRKGKLIPIR</sequence>
<dbReference type="SUPFAM" id="SSF53822">
    <property type="entry name" value="Periplasmic binding protein-like I"/>
    <property type="match status" value="1"/>
</dbReference>
<dbReference type="AlphaFoldDB" id="A0A0S3QTH8"/>
<dbReference type="STRING" id="1298851.TST_0801"/>
<accession>A0A0S3QTH8</accession>
<gene>
    <name evidence="4" type="ORF">TST_0801</name>
</gene>
<evidence type="ECO:0000313" key="4">
    <source>
        <dbReference type="EMBL" id="BAT71601.1"/>
    </source>
</evidence>
<dbReference type="Proteomes" id="UP000063234">
    <property type="component" value="Chromosome"/>
</dbReference>
<name>A0A0S3QTH8_THET7</name>
<protein>
    <submittedName>
        <fullName evidence="4">Extracellular ligand-binding receptor</fullName>
    </submittedName>
</protein>
<dbReference type="OrthoDB" id="6111975at2"/>
<dbReference type="EMBL" id="AP013035">
    <property type="protein sequence ID" value="BAT71601.1"/>
    <property type="molecule type" value="Genomic_DNA"/>
</dbReference>
<feature type="domain" description="Leucine-binding protein" evidence="3">
    <location>
        <begin position="23"/>
        <end position="366"/>
    </location>
</feature>
<evidence type="ECO:0000256" key="2">
    <source>
        <dbReference type="ARBA" id="ARBA00022729"/>
    </source>
</evidence>
<dbReference type="KEGG" id="ttk:TST_0801"/>
<dbReference type="Gene3D" id="3.40.50.2300">
    <property type="match status" value="2"/>
</dbReference>
<evidence type="ECO:0000256" key="1">
    <source>
        <dbReference type="ARBA" id="ARBA00010062"/>
    </source>
</evidence>
<dbReference type="PANTHER" id="PTHR47235">
    <property type="entry name" value="BLR6548 PROTEIN"/>
    <property type="match status" value="1"/>
</dbReference>
<dbReference type="RefSeq" id="WP_068549599.1">
    <property type="nucleotide sequence ID" value="NZ_AP013035.1"/>
</dbReference>
<dbReference type="InterPro" id="IPR028081">
    <property type="entry name" value="Leu-bd"/>
</dbReference>
<proteinExistence type="inferred from homology"/>
<evidence type="ECO:0000313" key="5">
    <source>
        <dbReference type="Proteomes" id="UP000063234"/>
    </source>
</evidence>
<keyword evidence="2" id="KW-0732">Signal</keyword>
<keyword evidence="4" id="KW-0675">Receptor</keyword>
<comment type="similarity">
    <text evidence="1">Belongs to the leucine-binding protein family.</text>
</comment>
<organism evidence="4 5">
    <name type="scientific">Thermosulfidibacter takaii (strain DSM 17441 / JCM 13301 / NBRC 103674 / ABI70S6)</name>
    <dbReference type="NCBI Taxonomy" id="1298851"/>
    <lineage>
        <taxon>Bacteria</taxon>
        <taxon>Pseudomonadati</taxon>
        <taxon>Thermosulfidibacterota</taxon>
        <taxon>Thermosulfidibacteria</taxon>
        <taxon>Thermosulfidibacterales</taxon>
        <taxon>Thermosulfidibacteraceae</taxon>
    </lineage>
</organism>
<dbReference type="Pfam" id="PF13458">
    <property type="entry name" value="Peripla_BP_6"/>
    <property type="match status" value="1"/>
</dbReference>
<dbReference type="InterPro" id="IPR028082">
    <property type="entry name" value="Peripla_BP_I"/>
</dbReference>
<evidence type="ECO:0000259" key="3">
    <source>
        <dbReference type="Pfam" id="PF13458"/>
    </source>
</evidence>